<dbReference type="InterPro" id="IPR050553">
    <property type="entry name" value="Thioredoxin_ResA/DsbE_sf"/>
</dbReference>
<dbReference type="SUPFAM" id="SSF52833">
    <property type="entry name" value="Thioredoxin-like"/>
    <property type="match status" value="1"/>
</dbReference>
<dbReference type="HOGENOM" id="CLU_098208_1_0_10"/>
<dbReference type="InterPro" id="IPR013766">
    <property type="entry name" value="Thioredoxin_domain"/>
</dbReference>
<dbReference type="CDD" id="cd02966">
    <property type="entry name" value="TlpA_like_family"/>
    <property type="match status" value="1"/>
</dbReference>
<dbReference type="GO" id="GO:0030313">
    <property type="term" value="C:cell envelope"/>
    <property type="evidence" value="ECO:0007669"/>
    <property type="project" value="UniProtKB-SubCell"/>
</dbReference>
<keyword evidence="6" id="KW-0413">Isomerase</keyword>
<dbReference type="InterPro" id="IPR036249">
    <property type="entry name" value="Thioredoxin-like_sf"/>
</dbReference>
<name>H8KW10_SOLCM</name>
<accession>H8KW10</accession>
<dbReference type="InterPro" id="IPR017937">
    <property type="entry name" value="Thioredoxin_CS"/>
</dbReference>
<reference evidence="6" key="1">
    <citation type="submission" date="2012-02" db="EMBL/GenBank/DDBJ databases">
        <title>The complete genome of Solitalea canadensis DSM 3403.</title>
        <authorList>
            <consortium name="US DOE Joint Genome Institute (JGI-PGF)"/>
            <person name="Lucas S."/>
            <person name="Copeland A."/>
            <person name="Lapidus A."/>
            <person name="Glavina del Rio T."/>
            <person name="Dalin E."/>
            <person name="Tice H."/>
            <person name="Bruce D."/>
            <person name="Goodwin L."/>
            <person name="Pitluck S."/>
            <person name="Peters L."/>
            <person name="Ovchinnikova G."/>
            <person name="Lu M."/>
            <person name="Kyrpides N."/>
            <person name="Mavromatis K."/>
            <person name="Ivanova N."/>
            <person name="Brettin T."/>
            <person name="Detter J.C."/>
            <person name="Han C."/>
            <person name="Larimer F."/>
            <person name="Land M."/>
            <person name="Hauser L."/>
            <person name="Markowitz V."/>
            <person name="Cheng J.-F."/>
            <person name="Hugenholtz P."/>
            <person name="Woyke T."/>
            <person name="Wu D."/>
            <person name="Spring S."/>
            <person name="Schroeder M."/>
            <person name="Kopitz M."/>
            <person name="Brambilla E."/>
            <person name="Klenk H.-P."/>
            <person name="Eisen J.A."/>
        </authorList>
    </citation>
    <scope>NUCLEOTIDE SEQUENCE</scope>
    <source>
        <strain evidence="6">DSM 3403</strain>
    </source>
</reference>
<evidence type="ECO:0000313" key="7">
    <source>
        <dbReference type="Proteomes" id="UP000007590"/>
    </source>
</evidence>
<dbReference type="GO" id="GO:0016491">
    <property type="term" value="F:oxidoreductase activity"/>
    <property type="evidence" value="ECO:0007669"/>
    <property type="project" value="InterPro"/>
</dbReference>
<evidence type="ECO:0000256" key="3">
    <source>
        <dbReference type="ARBA" id="ARBA00023284"/>
    </source>
</evidence>
<dbReference type="Gene3D" id="3.40.30.10">
    <property type="entry name" value="Glutaredoxin"/>
    <property type="match status" value="1"/>
</dbReference>
<evidence type="ECO:0000313" key="6">
    <source>
        <dbReference type="EMBL" id="AFD06913.1"/>
    </source>
</evidence>
<organism evidence="6 7">
    <name type="scientific">Solitalea canadensis (strain ATCC 29591 / DSM 3403 / JCM 21819 / LMG 8368 / NBRC 15130 / NCIMB 12057 / USAM 9D)</name>
    <name type="common">Flexibacter canadensis</name>
    <dbReference type="NCBI Taxonomy" id="929556"/>
    <lineage>
        <taxon>Bacteria</taxon>
        <taxon>Pseudomonadati</taxon>
        <taxon>Bacteroidota</taxon>
        <taxon>Sphingobacteriia</taxon>
        <taxon>Sphingobacteriales</taxon>
        <taxon>Sphingobacteriaceae</taxon>
        <taxon>Solitalea</taxon>
    </lineage>
</organism>
<comment type="subcellular location">
    <subcellularLocation>
        <location evidence="1">Cell envelope</location>
    </subcellularLocation>
</comment>
<dbReference type="Proteomes" id="UP000007590">
    <property type="component" value="Chromosome"/>
</dbReference>
<dbReference type="eggNOG" id="COG0526">
    <property type="taxonomic scope" value="Bacteria"/>
</dbReference>
<dbReference type="InterPro" id="IPR013740">
    <property type="entry name" value="Redoxin"/>
</dbReference>
<feature type="chain" id="PRO_5003615375" evidence="4">
    <location>
        <begin position="19"/>
        <end position="233"/>
    </location>
</feature>
<dbReference type="Pfam" id="PF08534">
    <property type="entry name" value="Redoxin"/>
    <property type="match status" value="1"/>
</dbReference>
<protein>
    <submittedName>
        <fullName evidence="6">Thiol-disulfide isomerase-like thioredoxin</fullName>
    </submittedName>
</protein>
<keyword evidence="2" id="KW-0201">Cytochrome c-type biogenesis</keyword>
<evidence type="ECO:0000259" key="5">
    <source>
        <dbReference type="PROSITE" id="PS51352"/>
    </source>
</evidence>
<dbReference type="KEGG" id="scn:Solca_1852"/>
<proteinExistence type="predicted"/>
<keyword evidence="7" id="KW-1185">Reference proteome</keyword>
<dbReference type="PROSITE" id="PS00194">
    <property type="entry name" value="THIOREDOXIN_1"/>
    <property type="match status" value="1"/>
</dbReference>
<feature type="domain" description="Thioredoxin" evidence="5">
    <location>
        <begin position="90"/>
        <end position="229"/>
    </location>
</feature>
<dbReference type="EMBL" id="CP003349">
    <property type="protein sequence ID" value="AFD06913.1"/>
    <property type="molecule type" value="Genomic_DNA"/>
</dbReference>
<dbReference type="PANTHER" id="PTHR42852:SF13">
    <property type="entry name" value="PROTEIN DIPZ"/>
    <property type="match status" value="1"/>
</dbReference>
<keyword evidence="4" id="KW-0732">Signal</keyword>
<dbReference type="GO" id="GO:0017004">
    <property type="term" value="P:cytochrome complex assembly"/>
    <property type="evidence" value="ECO:0007669"/>
    <property type="project" value="UniProtKB-KW"/>
</dbReference>
<dbReference type="AlphaFoldDB" id="H8KW10"/>
<evidence type="ECO:0000256" key="1">
    <source>
        <dbReference type="ARBA" id="ARBA00004196"/>
    </source>
</evidence>
<evidence type="ECO:0000256" key="2">
    <source>
        <dbReference type="ARBA" id="ARBA00022748"/>
    </source>
</evidence>
<keyword evidence="3" id="KW-0676">Redox-active center</keyword>
<gene>
    <name evidence="6" type="ordered locus">Solca_1852</name>
</gene>
<feature type="signal peptide" evidence="4">
    <location>
        <begin position="1"/>
        <end position="18"/>
    </location>
</feature>
<dbReference type="PANTHER" id="PTHR42852">
    <property type="entry name" value="THIOL:DISULFIDE INTERCHANGE PROTEIN DSBE"/>
    <property type="match status" value="1"/>
</dbReference>
<dbReference type="GO" id="GO:0016853">
    <property type="term" value="F:isomerase activity"/>
    <property type="evidence" value="ECO:0007669"/>
    <property type="project" value="UniProtKB-KW"/>
</dbReference>
<evidence type="ECO:0000256" key="4">
    <source>
        <dbReference type="SAM" id="SignalP"/>
    </source>
</evidence>
<dbReference type="STRING" id="929556.Solca_1852"/>
<sequence>MMKRLLVIICLFPLLSCAQQQQKKSDIVIKDINDKVISYDEMSYLLLTGDYKMQQLKNEQGEFSEIKLLKTTPQEKDAALQTLSTPNPFFKHGENVPNEKFTTIDGQELSFEQLKGKVIVVNVWFTTCAPCLKEMPELNELVEEYKSNEKVVFLAFSTDNKQTVERFLTRRSFNYKHIAGVGDMLEKLELGTFPTNLVITPEGKTMFIAGGYFPTIKQILKYMIDKSLDINDL</sequence>
<dbReference type="PROSITE" id="PS51352">
    <property type="entry name" value="THIOREDOXIN_2"/>
    <property type="match status" value="1"/>
</dbReference>